<protein>
    <recommendedName>
        <fullName evidence="1">Chitin-binding type-2 domain-containing protein</fullName>
    </recommendedName>
</protein>
<reference evidence="2 3" key="1">
    <citation type="submission" date="2019-05" db="EMBL/GenBank/DDBJ databases">
        <title>Another draft genome of Portunus trituberculatus and its Hox gene families provides insights of decapod evolution.</title>
        <authorList>
            <person name="Jeong J.-H."/>
            <person name="Song I."/>
            <person name="Kim S."/>
            <person name="Choi T."/>
            <person name="Kim D."/>
            <person name="Ryu S."/>
            <person name="Kim W."/>
        </authorList>
    </citation>
    <scope>NUCLEOTIDE SEQUENCE [LARGE SCALE GENOMIC DNA]</scope>
    <source>
        <tissue evidence="2">Muscle</tissue>
    </source>
</reference>
<evidence type="ECO:0000259" key="1">
    <source>
        <dbReference type="PROSITE" id="PS50940"/>
    </source>
</evidence>
<dbReference type="Pfam" id="PF01607">
    <property type="entry name" value="CBM_14"/>
    <property type="match status" value="1"/>
</dbReference>
<comment type="caution">
    <text evidence="2">The sequence shown here is derived from an EMBL/GenBank/DDBJ whole genome shotgun (WGS) entry which is preliminary data.</text>
</comment>
<dbReference type="SUPFAM" id="SSF57625">
    <property type="entry name" value="Invertebrate chitin-binding proteins"/>
    <property type="match status" value="1"/>
</dbReference>
<dbReference type="PANTHER" id="PTHR22933">
    <property type="entry name" value="FI18007P1-RELATED"/>
    <property type="match status" value="1"/>
</dbReference>
<dbReference type="SMART" id="SM00494">
    <property type="entry name" value="ChtBD2"/>
    <property type="match status" value="1"/>
</dbReference>
<gene>
    <name evidence="2" type="ORF">E2C01_029081</name>
</gene>
<dbReference type="GO" id="GO:0008061">
    <property type="term" value="F:chitin binding"/>
    <property type="evidence" value="ECO:0007669"/>
    <property type="project" value="InterPro"/>
</dbReference>
<dbReference type="InterPro" id="IPR002557">
    <property type="entry name" value="Chitin-bd_dom"/>
</dbReference>
<dbReference type="Gene3D" id="2.170.140.10">
    <property type="entry name" value="Chitin binding domain"/>
    <property type="match status" value="1"/>
</dbReference>
<dbReference type="InterPro" id="IPR036508">
    <property type="entry name" value="Chitin-bd_dom_sf"/>
</dbReference>
<name>A0A5B7ERV6_PORTR</name>
<dbReference type="EMBL" id="VSRR010003319">
    <property type="protein sequence ID" value="MPC35653.1"/>
    <property type="molecule type" value="Genomic_DNA"/>
</dbReference>
<dbReference type="Proteomes" id="UP000324222">
    <property type="component" value="Unassembled WGS sequence"/>
</dbReference>
<feature type="domain" description="Chitin-binding type-2" evidence="1">
    <location>
        <begin position="45"/>
        <end position="103"/>
    </location>
</feature>
<sequence>MHNPLSRPTLEFFDVLSRNFFPKPPGALLAQNTKRWEEFPNVTFTFDCTDKAVGFYADQEFNCQIFHMCDEDGRRIPYMCANDTAFNQEFRICDWAYNFDCSRVQEWYYLNELTYVTDPPKRNPRLLPARLIHGGSSRVPSLPACSRSPLPAASPWVLCTGTQPVHSVALVFRALRPHAPGPRSPAASTSPSPGSLSLARNEAALTTLIIYTLRVSFQARRKRSALLAVGFPRISIYHVICNLIRRLLGYACDVKCDGDPTLSDAPPRIPPNARPLSSLNLDLINILIY</sequence>
<organism evidence="2 3">
    <name type="scientific">Portunus trituberculatus</name>
    <name type="common">Swimming crab</name>
    <name type="synonym">Neptunus trituberculatus</name>
    <dbReference type="NCBI Taxonomy" id="210409"/>
    <lineage>
        <taxon>Eukaryota</taxon>
        <taxon>Metazoa</taxon>
        <taxon>Ecdysozoa</taxon>
        <taxon>Arthropoda</taxon>
        <taxon>Crustacea</taxon>
        <taxon>Multicrustacea</taxon>
        <taxon>Malacostraca</taxon>
        <taxon>Eumalacostraca</taxon>
        <taxon>Eucarida</taxon>
        <taxon>Decapoda</taxon>
        <taxon>Pleocyemata</taxon>
        <taxon>Brachyura</taxon>
        <taxon>Eubrachyura</taxon>
        <taxon>Portunoidea</taxon>
        <taxon>Portunidae</taxon>
        <taxon>Portuninae</taxon>
        <taxon>Portunus</taxon>
    </lineage>
</organism>
<accession>A0A5B7ERV6</accession>
<evidence type="ECO:0000313" key="2">
    <source>
        <dbReference type="EMBL" id="MPC35653.1"/>
    </source>
</evidence>
<dbReference type="GO" id="GO:0005576">
    <property type="term" value="C:extracellular region"/>
    <property type="evidence" value="ECO:0007669"/>
    <property type="project" value="InterPro"/>
</dbReference>
<dbReference type="OrthoDB" id="10065127at2759"/>
<dbReference type="PANTHER" id="PTHR22933:SF31">
    <property type="entry name" value="FI18007P1"/>
    <property type="match status" value="1"/>
</dbReference>
<proteinExistence type="predicted"/>
<dbReference type="PROSITE" id="PS50940">
    <property type="entry name" value="CHIT_BIND_II"/>
    <property type="match status" value="1"/>
</dbReference>
<evidence type="ECO:0000313" key="3">
    <source>
        <dbReference type="Proteomes" id="UP000324222"/>
    </source>
</evidence>
<dbReference type="AlphaFoldDB" id="A0A5B7ERV6"/>
<dbReference type="InterPro" id="IPR052976">
    <property type="entry name" value="Scoloptoxin-like"/>
</dbReference>
<keyword evidence="3" id="KW-1185">Reference proteome</keyword>